<dbReference type="RefSeq" id="WP_161338718.1">
    <property type="nucleotide sequence ID" value="NZ_JBHSDG010000005.1"/>
</dbReference>
<sequence length="149" mass="16547">MSSQPAGQPQPKPLQYTLRDQVGFCKMKKDRSCAEACANAMRKSSDASAVEQCNAEHQRVLAADPPPPPKAEEGMSLAQRIVLMPDKKAYCETKKAVNRERALRRPLDGCIGACGDKRVTDQRYPESQREGFVATCERLYYGIVEKLGK</sequence>
<dbReference type="AlphaFoldDB" id="A0A845MF14"/>
<organism evidence="1 2">
    <name type="scientific">Sneathiella chungangensis</name>
    <dbReference type="NCBI Taxonomy" id="1418234"/>
    <lineage>
        <taxon>Bacteria</taxon>
        <taxon>Pseudomonadati</taxon>
        <taxon>Pseudomonadota</taxon>
        <taxon>Alphaproteobacteria</taxon>
        <taxon>Sneathiellales</taxon>
        <taxon>Sneathiellaceae</taxon>
        <taxon>Sneathiella</taxon>
    </lineage>
</organism>
<comment type="caution">
    <text evidence="1">The sequence shown here is derived from an EMBL/GenBank/DDBJ whole genome shotgun (WGS) entry which is preliminary data.</text>
</comment>
<evidence type="ECO:0000313" key="2">
    <source>
        <dbReference type="Proteomes" id="UP000445696"/>
    </source>
</evidence>
<keyword evidence="2" id="KW-1185">Reference proteome</keyword>
<dbReference type="OrthoDB" id="8514305at2"/>
<reference evidence="1 2" key="1">
    <citation type="journal article" date="2014" name="Int. J. Syst. Evol. Microbiol.">
        <title>Sneathiella chungangensis sp. nov., isolated from a marine sand, and emended description of the genus Sneathiella.</title>
        <authorList>
            <person name="Siamphan C."/>
            <person name="Kim H."/>
            <person name="Lee J.S."/>
            <person name="Kim W."/>
        </authorList>
    </citation>
    <scope>NUCLEOTIDE SEQUENCE [LARGE SCALE GENOMIC DNA]</scope>
    <source>
        <strain evidence="1 2">KCTC 32476</strain>
    </source>
</reference>
<dbReference type="EMBL" id="WTVA01000003">
    <property type="protein sequence ID" value="MZR22265.1"/>
    <property type="molecule type" value="Genomic_DNA"/>
</dbReference>
<proteinExistence type="predicted"/>
<name>A0A845MF14_9PROT</name>
<gene>
    <name evidence="1" type="ORF">GQF03_07980</name>
</gene>
<protein>
    <submittedName>
        <fullName evidence="1">Uncharacterized protein</fullName>
    </submittedName>
</protein>
<dbReference type="Proteomes" id="UP000445696">
    <property type="component" value="Unassembled WGS sequence"/>
</dbReference>
<accession>A0A845MF14</accession>
<evidence type="ECO:0000313" key="1">
    <source>
        <dbReference type="EMBL" id="MZR22265.1"/>
    </source>
</evidence>